<gene>
    <name evidence="2" type="ORF">F4X14_19805</name>
</gene>
<keyword evidence="2" id="KW-0547">Nucleotide-binding</keyword>
<dbReference type="Gene3D" id="3.30.565.10">
    <property type="entry name" value="Histidine kinase-like ATPase, C-terminal domain"/>
    <property type="match status" value="1"/>
</dbReference>
<accession>A0A6B1DBT7</accession>
<name>A0A6B1DBT7_9CHLR</name>
<comment type="caution">
    <text evidence="2">The sequence shown here is derived from an EMBL/GenBank/DDBJ whole genome shotgun (WGS) entry which is preliminary data.</text>
</comment>
<feature type="region of interest" description="Disordered" evidence="1">
    <location>
        <begin position="466"/>
        <end position="513"/>
    </location>
</feature>
<organism evidence="2">
    <name type="scientific">Caldilineaceae bacterium SB0661_bin_32</name>
    <dbReference type="NCBI Taxonomy" id="2605255"/>
    <lineage>
        <taxon>Bacteria</taxon>
        <taxon>Bacillati</taxon>
        <taxon>Chloroflexota</taxon>
        <taxon>Caldilineae</taxon>
        <taxon>Caldilineales</taxon>
        <taxon>Caldilineaceae</taxon>
    </lineage>
</organism>
<evidence type="ECO:0000313" key="2">
    <source>
        <dbReference type="EMBL" id="MYC97208.1"/>
    </source>
</evidence>
<dbReference type="AlphaFoldDB" id="A0A6B1DBT7"/>
<sequence>MENDKQFDLTPSPRVLRMLGQVDFKPWQCLAELADNAVDAFLTGREQGGIGVMFPQVNIEIPSSADISADMGTIRITDNAPGMDPELLERAVRAGFSGNNSVDKLGLFGMGFNVATARLGNRTEVWTTRADDEDWWGVGIDFDEMEKSDTFRVPALTRPKVPSETGKHGTEIVISKLDKERAKYLRSPGGLRLTRNQLSRVYNKIMREISLKVTVAGQELKAREFCVWDKKRWVNAGSRFGRVPAVIPIEVDLGERQYCNDCWVWLISQDTECPSCGSEDQLRMRARKVSGWIGIQRFFDQKDYGIDLIRNGRVIENRSKVFFSWTNPDDGDVLEEYPIEQQHWGGRIVGELNIDFVPLASHQKDSFDRNTAEWQMVFEEVHGLGPILPQIRQRLNFPDTNESPLARLHAAYRRGNPAGLRWLVPGNPKGINAEPQQWAARFWEGDPDYQSDNIWWEAVLQAEEAKQSNTIPVPPKQQGGDLFPGSDDDSIEPEGDKEGESTEPQDSPELQEEKDVFLSRDVSIPEMPGFSTLEVTTSRLVTGSLRSKLHMEFAPVGNRVEVLYDPRHTLFTSTLTEPVDCLVEELAFQLLQRSNTNQREWPISKITQLLREKYFSWSNRSYASIREQCASLVDELIQHFVEELSGLSPLDDSVVTEAELLVISRNVARKDRGGKERVLEVIRSGTYPRYLGNDGVIRLISSNPHLALDDKFFAVSYRDVDEPNREQIMDQLLVPLRDIVWAASFEPGDGTSEENRTMLARAEAGCRLLQLWRT</sequence>
<dbReference type="GO" id="GO:0005524">
    <property type="term" value="F:ATP binding"/>
    <property type="evidence" value="ECO:0007669"/>
    <property type="project" value="UniProtKB-KW"/>
</dbReference>
<keyword evidence="2" id="KW-0067">ATP-binding</keyword>
<protein>
    <submittedName>
        <fullName evidence="2">ATP-binding protein</fullName>
    </submittedName>
</protein>
<dbReference type="EMBL" id="VXMH01000108">
    <property type="protein sequence ID" value="MYC97208.1"/>
    <property type="molecule type" value="Genomic_DNA"/>
</dbReference>
<evidence type="ECO:0000256" key="1">
    <source>
        <dbReference type="SAM" id="MobiDB-lite"/>
    </source>
</evidence>
<dbReference type="SUPFAM" id="SSF55874">
    <property type="entry name" value="ATPase domain of HSP90 chaperone/DNA topoisomerase II/histidine kinase"/>
    <property type="match status" value="1"/>
</dbReference>
<proteinExistence type="predicted"/>
<reference evidence="2" key="1">
    <citation type="submission" date="2019-09" db="EMBL/GenBank/DDBJ databases">
        <title>Characterisation of the sponge microbiome using genome-centric metagenomics.</title>
        <authorList>
            <person name="Engelberts J.P."/>
            <person name="Robbins S.J."/>
            <person name="De Goeij J.M."/>
            <person name="Aranda M."/>
            <person name="Bell S.C."/>
            <person name="Webster N.S."/>
        </authorList>
    </citation>
    <scope>NUCLEOTIDE SEQUENCE</scope>
    <source>
        <strain evidence="2">SB0661_bin_32</strain>
    </source>
</reference>
<dbReference type="Pfam" id="PF13589">
    <property type="entry name" value="HATPase_c_3"/>
    <property type="match status" value="1"/>
</dbReference>
<dbReference type="InterPro" id="IPR036890">
    <property type="entry name" value="HATPase_C_sf"/>
</dbReference>